<protein>
    <submittedName>
        <fullName evidence="1">Uncharacterized protein</fullName>
    </submittedName>
</protein>
<accession>W7XHA3</accession>
<dbReference type="InParanoid" id="W7XHA3"/>
<reference evidence="2" key="1">
    <citation type="journal article" date="2006" name="PLoS Biol.">
        <title>Macronuclear genome sequence of the ciliate Tetrahymena thermophila, a model eukaryote.</title>
        <authorList>
            <person name="Eisen J.A."/>
            <person name="Coyne R.S."/>
            <person name="Wu M."/>
            <person name="Wu D."/>
            <person name="Thiagarajan M."/>
            <person name="Wortman J.R."/>
            <person name="Badger J.H."/>
            <person name="Ren Q."/>
            <person name="Amedeo P."/>
            <person name="Jones K.M."/>
            <person name="Tallon L.J."/>
            <person name="Delcher A.L."/>
            <person name="Salzberg S.L."/>
            <person name="Silva J.C."/>
            <person name="Haas B.J."/>
            <person name="Majoros W.H."/>
            <person name="Farzad M."/>
            <person name="Carlton J.M."/>
            <person name="Smith R.K. Jr."/>
            <person name="Garg J."/>
            <person name="Pearlman R.E."/>
            <person name="Karrer K.M."/>
            <person name="Sun L."/>
            <person name="Manning G."/>
            <person name="Elde N.C."/>
            <person name="Turkewitz A.P."/>
            <person name="Asai D.J."/>
            <person name="Wilkes D.E."/>
            <person name="Wang Y."/>
            <person name="Cai H."/>
            <person name="Collins K."/>
            <person name="Stewart B.A."/>
            <person name="Lee S.R."/>
            <person name="Wilamowska K."/>
            <person name="Weinberg Z."/>
            <person name="Ruzzo W.L."/>
            <person name="Wloga D."/>
            <person name="Gaertig J."/>
            <person name="Frankel J."/>
            <person name="Tsao C.-C."/>
            <person name="Gorovsky M.A."/>
            <person name="Keeling P.J."/>
            <person name="Waller R.F."/>
            <person name="Patron N.J."/>
            <person name="Cherry J.M."/>
            <person name="Stover N.A."/>
            <person name="Krieger C.J."/>
            <person name="del Toro C."/>
            <person name="Ryder H.F."/>
            <person name="Williamson S.C."/>
            <person name="Barbeau R.A."/>
            <person name="Hamilton E.P."/>
            <person name="Orias E."/>
        </authorList>
    </citation>
    <scope>NUCLEOTIDE SEQUENCE [LARGE SCALE GENOMIC DNA]</scope>
    <source>
        <strain evidence="2">SB210</strain>
    </source>
</reference>
<dbReference type="GeneID" id="24441838"/>
<dbReference type="KEGG" id="tet:TTHERM_001159899"/>
<dbReference type="RefSeq" id="XP_012653769.1">
    <property type="nucleotide sequence ID" value="XM_012798315.1"/>
</dbReference>
<name>W7XHA3_TETTS</name>
<organism evidence="1 2">
    <name type="scientific">Tetrahymena thermophila (strain SB210)</name>
    <dbReference type="NCBI Taxonomy" id="312017"/>
    <lineage>
        <taxon>Eukaryota</taxon>
        <taxon>Sar</taxon>
        <taxon>Alveolata</taxon>
        <taxon>Ciliophora</taxon>
        <taxon>Intramacronucleata</taxon>
        <taxon>Oligohymenophorea</taxon>
        <taxon>Hymenostomatida</taxon>
        <taxon>Tetrahymenina</taxon>
        <taxon>Tetrahymenidae</taxon>
        <taxon>Tetrahymena</taxon>
    </lineage>
</organism>
<proteinExistence type="predicted"/>
<dbReference type="Proteomes" id="UP000009168">
    <property type="component" value="Unassembled WGS sequence"/>
</dbReference>
<evidence type="ECO:0000313" key="2">
    <source>
        <dbReference type="Proteomes" id="UP000009168"/>
    </source>
</evidence>
<keyword evidence="2" id="KW-1185">Reference proteome</keyword>
<evidence type="ECO:0000313" key="1">
    <source>
        <dbReference type="EMBL" id="EWS73731.1"/>
    </source>
</evidence>
<dbReference type="AlphaFoldDB" id="W7XHA3"/>
<gene>
    <name evidence="1" type="ORF">TTHERM_001159899</name>
</gene>
<dbReference type="EMBL" id="GG662650">
    <property type="protein sequence ID" value="EWS73731.1"/>
    <property type="molecule type" value="Genomic_DNA"/>
</dbReference>
<sequence length="262" mass="31579">MLTKSLQCKIVMQPNQSVQEILEREYLIQNLKWDKLLKKIPDQMLEQAQIFMSQHQDLVLLLWIKSQILLIIKINKKNKYKQQILSLNLHKKKYMRRQSKSRHISMVLSNLMKIKYKNYLNNSKFLITNRIQRKKLNKNLKQFRKTKKILKISKILNNNAIKLIHIRQLLKYQRCLQELRVKKFLVGQLLKMIQKKSVVATSIKNQPIKIIQVQIFLKNKLILSHLTIADVIQMSLYTELLLTKIYILNNQIKLILFYFYFY</sequence>